<gene>
    <name evidence="7" type="ORF">NCGR_LOCUS4293</name>
</gene>
<name>A0A811MHU0_9POAL</name>
<protein>
    <recommendedName>
        <fullName evidence="6">RING-type domain-containing protein</fullName>
    </recommendedName>
</protein>
<proteinExistence type="predicted"/>
<reference evidence="7" key="1">
    <citation type="submission" date="2020-10" db="EMBL/GenBank/DDBJ databases">
        <authorList>
            <person name="Han B."/>
            <person name="Lu T."/>
            <person name="Zhao Q."/>
            <person name="Huang X."/>
            <person name="Zhao Y."/>
        </authorList>
    </citation>
    <scope>NUCLEOTIDE SEQUENCE</scope>
</reference>
<dbReference type="CDD" id="cd16525">
    <property type="entry name" value="RING-HC_PCGF"/>
    <property type="match status" value="1"/>
</dbReference>
<keyword evidence="2 4" id="KW-0863">Zinc-finger</keyword>
<dbReference type="OrthoDB" id="1305878at2759"/>
<dbReference type="InterPro" id="IPR044807">
    <property type="entry name" value="DRIP1-like"/>
</dbReference>
<evidence type="ECO:0000256" key="4">
    <source>
        <dbReference type="PROSITE-ProRule" id="PRU00175"/>
    </source>
</evidence>
<feature type="compositionally biased region" description="Basic and acidic residues" evidence="5">
    <location>
        <begin position="253"/>
        <end position="275"/>
    </location>
</feature>
<evidence type="ECO:0000256" key="5">
    <source>
        <dbReference type="SAM" id="MobiDB-lite"/>
    </source>
</evidence>
<dbReference type="InterPro" id="IPR017907">
    <property type="entry name" value="Znf_RING_CS"/>
</dbReference>
<dbReference type="SMART" id="SM00184">
    <property type="entry name" value="RING"/>
    <property type="match status" value="1"/>
</dbReference>
<dbReference type="GO" id="GO:0008270">
    <property type="term" value="F:zinc ion binding"/>
    <property type="evidence" value="ECO:0007669"/>
    <property type="project" value="UniProtKB-KW"/>
</dbReference>
<evidence type="ECO:0000256" key="2">
    <source>
        <dbReference type="ARBA" id="ARBA00022771"/>
    </source>
</evidence>
<accession>A0A811MHU0</accession>
<feature type="compositionally biased region" description="Basic and acidic residues" evidence="5">
    <location>
        <begin position="157"/>
        <end position="168"/>
    </location>
</feature>
<evidence type="ECO:0000313" key="7">
    <source>
        <dbReference type="EMBL" id="CAD6206610.1"/>
    </source>
</evidence>
<feature type="compositionally biased region" description="Basic and acidic residues" evidence="5">
    <location>
        <begin position="224"/>
        <end position="240"/>
    </location>
</feature>
<comment type="caution">
    <text evidence="7">The sequence shown here is derived from an EMBL/GenBank/DDBJ whole genome shotgun (WGS) entry which is preliminary data.</text>
</comment>
<dbReference type="InterPro" id="IPR013083">
    <property type="entry name" value="Znf_RING/FYVE/PHD"/>
</dbReference>
<dbReference type="GO" id="GO:0004842">
    <property type="term" value="F:ubiquitin-protein transferase activity"/>
    <property type="evidence" value="ECO:0007669"/>
    <property type="project" value="InterPro"/>
</dbReference>
<feature type="compositionally biased region" description="Basic and acidic residues" evidence="5">
    <location>
        <begin position="284"/>
        <end position="298"/>
    </location>
</feature>
<evidence type="ECO:0000256" key="1">
    <source>
        <dbReference type="ARBA" id="ARBA00022723"/>
    </source>
</evidence>
<dbReference type="EMBL" id="CAJGYO010000001">
    <property type="protein sequence ID" value="CAD6206610.1"/>
    <property type="molecule type" value="Genomic_DNA"/>
</dbReference>
<dbReference type="Gene3D" id="3.10.20.90">
    <property type="entry name" value="Phosphatidylinositol 3-kinase Catalytic Subunit, Chain A, domain 1"/>
    <property type="match status" value="1"/>
</dbReference>
<evidence type="ECO:0000256" key="3">
    <source>
        <dbReference type="ARBA" id="ARBA00022833"/>
    </source>
</evidence>
<keyword evidence="1" id="KW-0479">Metal-binding</keyword>
<dbReference type="PROSITE" id="PS50089">
    <property type="entry name" value="ZF_RING_2"/>
    <property type="match status" value="1"/>
</dbReference>
<feature type="compositionally biased region" description="Polar residues" evidence="5">
    <location>
        <begin position="169"/>
        <end position="184"/>
    </location>
</feature>
<dbReference type="PROSITE" id="PS00518">
    <property type="entry name" value="ZF_RING_1"/>
    <property type="match status" value="1"/>
</dbReference>
<dbReference type="Gene3D" id="3.30.40.10">
    <property type="entry name" value="Zinc/RING finger domain, C3HC4 (zinc finger)"/>
    <property type="match status" value="1"/>
</dbReference>
<sequence>MGTARGLARVRREALAACMTCPLCRGLLREATAITLCLHTFCRGCIMEKINDEEVDCCPVCDIDLGCDPEEKLRPDHNLQDIRNKVFPIKKINVDAPKAVTTLPAKRKQRSLSSLVVDTPSVVKQTGLTGKGTKAKRRAAASRATSPVNNGTMKLPTKSENRDQKTEKSSASQSTKVATTANKTENQDQKKTRKTLAKQSTRAATPANKKQRNTDVEVSSKASSENRKNGKTTDKDELRKSSKVPRSTPKIHAVNEEQIKEKESELPTRKGEADNKVVIPGTSVREHSNNSNLKEKNDGSSPKSSTLKDKTTTEDDSYQGSLGSASDLHDPITTPVWFSLISLPNQKEDPQLPQLSKTYMRIKDGSLQISSVQRYIMTKLDLANENEVEIICHGEPICPSSTLHGLMELWHRRQPTEPVEALVGAPGNEFVMVLGYRRRHRPNSVLSTVAVPPEPS</sequence>
<dbReference type="Pfam" id="PF13923">
    <property type="entry name" value="zf-C3HC4_2"/>
    <property type="match status" value="1"/>
</dbReference>
<dbReference type="PANTHER" id="PTHR46293:SF17">
    <property type="entry name" value="RING-TYPE DOMAIN-CONTAINING PROTEIN"/>
    <property type="match status" value="1"/>
</dbReference>
<dbReference type="InterPro" id="IPR001841">
    <property type="entry name" value="Znf_RING"/>
</dbReference>
<keyword evidence="3" id="KW-0862">Zinc</keyword>
<keyword evidence="8" id="KW-1185">Reference proteome</keyword>
<dbReference type="Proteomes" id="UP000604825">
    <property type="component" value="Unassembled WGS sequence"/>
</dbReference>
<organism evidence="7 8">
    <name type="scientific">Miscanthus lutarioriparius</name>
    <dbReference type="NCBI Taxonomy" id="422564"/>
    <lineage>
        <taxon>Eukaryota</taxon>
        <taxon>Viridiplantae</taxon>
        <taxon>Streptophyta</taxon>
        <taxon>Embryophyta</taxon>
        <taxon>Tracheophyta</taxon>
        <taxon>Spermatophyta</taxon>
        <taxon>Magnoliopsida</taxon>
        <taxon>Liliopsida</taxon>
        <taxon>Poales</taxon>
        <taxon>Poaceae</taxon>
        <taxon>PACMAD clade</taxon>
        <taxon>Panicoideae</taxon>
        <taxon>Andropogonodae</taxon>
        <taxon>Andropogoneae</taxon>
        <taxon>Saccharinae</taxon>
        <taxon>Miscanthus</taxon>
    </lineage>
</organism>
<dbReference type="SUPFAM" id="SSF57850">
    <property type="entry name" value="RING/U-box"/>
    <property type="match status" value="1"/>
</dbReference>
<evidence type="ECO:0000259" key="6">
    <source>
        <dbReference type="PROSITE" id="PS50089"/>
    </source>
</evidence>
<feature type="domain" description="RING-type" evidence="6">
    <location>
        <begin position="21"/>
        <end position="62"/>
    </location>
</feature>
<evidence type="ECO:0000313" key="8">
    <source>
        <dbReference type="Proteomes" id="UP000604825"/>
    </source>
</evidence>
<feature type="region of interest" description="Disordered" evidence="5">
    <location>
        <begin position="125"/>
        <end position="327"/>
    </location>
</feature>
<dbReference type="AlphaFoldDB" id="A0A811MHU0"/>
<dbReference type="PANTHER" id="PTHR46293">
    <property type="entry name" value="E3 UBIQUITIN PROTEIN LIGASE DRIP1"/>
    <property type="match status" value="1"/>
</dbReference>